<dbReference type="RefSeq" id="XP_025547356.1">
    <property type="nucleotide sequence ID" value="XM_025697296.1"/>
</dbReference>
<gene>
    <name evidence="1" type="ORF">BO97DRAFT_428513</name>
</gene>
<dbReference type="PANTHER" id="PTHR33835:SF1">
    <property type="entry name" value="METALLO-BETA-LACTAMASE DOMAIN-CONTAINING PROTEIN"/>
    <property type="match status" value="1"/>
</dbReference>
<accession>A0A395HJT6</accession>
<dbReference type="GeneID" id="37201585"/>
<proteinExistence type="predicted"/>
<dbReference type="InterPro" id="IPR025638">
    <property type="entry name" value="DUF4336"/>
</dbReference>
<sequence>MSSNLFTGDPNKVTVIRQLNPDITTFSVPFARFGVLKFGGRGTLVKLPSGSLLIFSPVTLTAEIQSVIAATGTGQVAYIVAPDIEHHIHLSAWKAAYPEALIIAPEGLHEKRQAQSQSATTTTDANPTFDIIYTPTNKHTLTITPEFHATFEIEYVHSHGNREIVLLHKPTRMLIQADLLFNLPAWEQYSLTDEDAGAGWWNRTGMGWMKTGTAAERKAQARFVWYVLAAKDRKGFGESIRRIAGWGGLAGVVPCHGDVIEGEDRAREVFEGVFGDFLKE</sequence>
<dbReference type="PANTHER" id="PTHR33835">
    <property type="entry name" value="YALI0C07656P"/>
    <property type="match status" value="1"/>
</dbReference>
<dbReference type="VEuPathDB" id="FungiDB:BO97DRAFT_428513"/>
<dbReference type="EMBL" id="KZ824317">
    <property type="protein sequence ID" value="RAL08202.1"/>
    <property type="molecule type" value="Genomic_DNA"/>
</dbReference>
<organism evidence="1 2">
    <name type="scientific">Aspergillus homomorphus (strain CBS 101889)</name>
    <dbReference type="NCBI Taxonomy" id="1450537"/>
    <lineage>
        <taxon>Eukaryota</taxon>
        <taxon>Fungi</taxon>
        <taxon>Dikarya</taxon>
        <taxon>Ascomycota</taxon>
        <taxon>Pezizomycotina</taxon>
        <taxon>Eurotiomycetes</taxon>
        <taxon>Eurotiomycetidae</taxon>
        <taxon>Eurotiales</taxon>
        <taxon>Aspergillaceae</taxon>
        <taxon>Aspergillus</taxon>
        <taxon>Aspergillus subgen. Circumdati</taxon>
    </lineage>
</organism>
<evidence type="ECO:0000313" key="2">
    <source>
        <dbReference type="Proteomes" id="UP000248961"/>
    </source>
</evidence>
<evidence type="ECO:0000313" key="1">
    <source>
        <dbReference type="EMBL" id="RAL08202.1"/>
    </source>
</evidence>
<evidence type="ECO:0008006" key="3">
    <source>
        <dbReference type="Google" id="ProtNLM"/>
    </source>
</evidence>
<dbReference type="InterPro" id="IPR036866">
    <property type="entry name" value="RibonucZ/Hydroxyglut_hydro"/>
</dbReference>
<dbReference type="OrthoDB" id="421671at2759"/>
<dbReference type="Pfam" id="PF14234">
    <property type="entry name" value="DUF4336"/>
    <property type="match status" value="1"/>
</dbReference>
<name>A0A395HJT6_ASPHC</name>
<dbReference type="SUPFAM" id="SSF56281">
    <property type="entry name" value="Metallo-hydrolase/oxidoreductase"/>
    <property type="match status" value="1"/>
</dbReference>
<keyword evidence="2" id="KW-1185">Reference proteome</keyword>
<protein>
    <recommendedName>
        <fullName evidence="3">Metallo-beta-lactamase domain-containing protein</fullName>
    </recommendedName>
</protein>
<dbReference type="Proteomes" id="UP000248961">
    <property type="component" value="Unassembled WGS sequence"/>
</dbReference>
<reference evidence="1 2" key="1">
    <citation type="submission" date="2018-02" db="EMBL/GenBank/DDBJ databases">
        <title>The genomes of Aspergillus section Nigri reveals drivers in fungal speciation.</title>
        <authorList>
            <consortium name="DOE Joint Genome Institute"/>
            <person name="Vesth T.C."/>
            <person name="Nybo J."/>
            <person name="Theobald S."/>
            <person name="Brandl J."/>
            <person name="Frisvad J.C."/>
            <person name="Nielsen K.F."/>
            <person name="Lyhne E.K."/>
            <person name="Kogle M.E."/>
            <person name="Kuo A."/>
            <person name="Riley R."/>
            <person name="Clum A."/>
            <person name="Nolan M."/>
            <person name="Lipzen A."/>
            <person name="Salamov A."/>
            <person name="Henrissat B."/>
            <person name="Wiebenga A."/>
            <person name="De vries R.P."/>
            <person name="Grigoriev I.V."/>
            <person name="Mortensen U.H."/>
            <person name="Andersen M.R."/>
            <person name="Baker S.E."/>
        </authorList>
    </citation>
    <scope>NUCLEOTIDE SEQUENCE [LARGE SCALE GENOMIC DNA]</scope>
    <source>
        <strain evidence="1 2">CBS 101889</strain>
    </source>
</reference>
<dbReference type="AlphaFoldDB" id="A0A395HJT6"/>